<dbReference type="EMBL" id="FUWP01000025">
    <property type="protein sequence ID" value="SKA52976.1"/>
    <property type="molecule type" value="Genomic_DNA"/>
</dbReference>
<accession>A0A1T4UK52</accession>
<protein>
    <submittedName>
        <fullName evidence="1">Uncharacterized protein</fullName>
    </submittedName>
</protein>
<dbReference type="Proteomes" id="UP000191116">
    <property type="component" value="Unassembled WGS sequence"/>
</dbReference>
<gene>
    <name evidence="1" type="ORF">CZ814_03379</name>
</gene>
<proteinExistence type="predicted"/>
<reference evidence="1 2" key="1">
    <citation type="submission" date="2017-02" db="EMBL/GenBank/DDBJ databases">
        <authorList>
            <person name="Peterson S.W."/>
        </authorList>
    </citation>
    <scope>NUCLEOTIDE SEQUENCE [LARGE SCALE GENOMIC DNA]</scope>
    <source>
        <strain evidence="1 2">CECT 9189</strain>
    </source>
</reference>
<dbReference type="RefSeq" id="WP_080176094.1">
    <property type="nucleotide sequence ID" value="NZ_AP024857.1"/>
</dbReference>
<dbReference type="AlphaFoldDB" id="A0A1T4UK52"/>
<organism evidence="1 2">
    <name type="scientific">Photobacterium toruni</name>
    <dbReference type="NCBI Taxonomy" id="1935446"/>
    <lineage>
        <taxon>Bacteria</taxon>
        <taxon>Pseudomonadati</taxon>
        <taxon>Pseudomonadota</taxon>
        <taxon>Gammaproteobacteria</taxon>
        <taxon>Vibrionales</taxon>
        <taxon>Vibrionaceae</taxon>
        <taxon>Photobacterium</taxon>
    </lineage>
</organism>
<evidence type="ECO:0000313" key="2">
    <source>
        <dbReference type="Proteomes" id="UP000191116"/>
    </source>
</evidence>
<dbReference type="OrthoDB" id="5883820at2"/>
<sequence>MKELNHLLNVDSGGFEIVTDGKAMDNNISEWFSNAEHTIADNPAWGHNLSPFHFITQTEDDAVMMEMAIFEKLPIDVKGLIIHSIRVSFPSLDEFSIEIQHKYGFYKQLLPLR</sequence>
<name>A0A1T4UK52_9GAMM</name>
<evidence type="ECO:0000313" key="1">
    <source>
        <dbReference type="EMBL" id="SKA52976.1"/>
    </source>
</evidence>